<feature type="region of interest" description="Disordered" evidence="1">
    <location>
        <begin position="71"/>
        <end position="111"/>
    </location>
</feature>
<keyword evidence="3" id="KW-1185">Reference proteome</keyword>
<reference evidence="3" key="2">
    <citation type="submission" date="2015-01" db="EMBL/GenBank/DDBJ databases">
        <title>Evolutionary Origins and Diversification of the Mycorrhizal Mutualists.</title>
        <authorList>
            <consortium name="DOE Joint Genome Institute"/>
            <consortium name="Mycorrhizal Genomics Consortium"/>
            <person name="Kohler A."/>
            <person name="Kuo A."/>
            <person name="Nagy L.G."/>
            <person name="Floudas D."/>
            <person name="Copeland A."/>
            <person name="Barry K.W."/>
            <person name="Cichocki N."/>
            <person name="Veneault-Fourrey C."/>
            <person name="LaButti K."/>
            <person name="Lindquist E.A."/>
            <person name="Lipzen A."/>
            <person name="Lundell T."/>
            <person name="Morin E."/>
            <person name="Murat C."/>
            <person name="Riley R."/>
            <person name="Ohm R."/>
            <person name="Sun H."/>
            <person name="Tunlid A."/>
            <person name="Henrissat B."/>
            <person name="Grigoriev I.V."/>
            <person name="Hibbett D.S."/>
            <person name="Martin F."/>
        </authorList>
    </citation>
    <scope>NUCLEOTIDE SEQUENCE [LARGE SCALE GENOMIC DNA]</scope>
    <source>
        <strain evidence="3">Marx 270</strain>
    </source>
</reference>
<gene>
    <name evidence="2" type="ORF">M404DRAFT_1002693</name>
</gene>
<evidence type="ECO:0000256" key="1">
    <source>
        <dbReference type="SAM" id="MobiDB-lite"/>
    </source>
</evidence>
<dbReference type="HOGENOM" id="CLU_2159461_0_0_1"/>
<organism evidence="2 3">
    <name type="scientific">Pisolithus tinctorius Marx 270</name>
    <dbReference type="NCBI Taxonomy" id="870435"/>
    <lineage>
        <taxon>Eukaryota</taxon>
        <taxon>Fungi</taxon>
        <taxon>Dikarya</taxon>
        <taxon>Basidiomycota</taxon>
        <taxon>Agaricomycotina</taxon>
        <taxon>Agaricomycetes</taxon>
        <taxon>Agaricomycetidae</taxon>
        <taxon>Boletales</taxon>
        <taxon>Sclerodermatineae</taxon>
        <taxon>Pisolithaceae</taxon>
        <taxon>Pisolithus</taxon>
    </lineage>
</organism>
<dbReference type="EMBL" id="KN831984">
    <property type="protein sequence ID" value="KIO01944.1"/>
    <property type="molecule type" value="Genomic_DNA"/>
</dbReference>
<dbReference type="InParanoid" id="A0A0C3P3T9"/>
<protein>
    <submittedName>
        <fullName evidence="2">Uncharacterized protein</fullName>
    </submittedName>
</protein>
<dbReference type="Proteomes" id="UP000054217">
    <property type="component" value="Unassembled WGS sequence"/>
</dbReference>
<sequence length="111" mass="12189">MHADLLAAPWQCGLHVPQAIDIIGSRHVAKLHLVFQDRWGKGWQKCAKWLRGDAVGTSVYNRPIPGNARCRARGPDKSLSSTIPSPPPIPSNLHFLTPGSECCPQYQGPTR</sequence>
<evidence type="ECO:0000313" key="3">
    <source>
        <dbReference type="Proteomes" id="UP000054217"/>
    </source>
</evidence>
<dbReference type="AlphaFoldDB" id="A0A0C3P3T9"/>
<accession>A0A0C3P3T9</accession>
<proteinExistence type="predicted"/>
<evidence type="ECO:0000313" key="2">
    <source>
        <dbReference type="EMBL" id="KIO01944.1"/>
    </source>
</evidence>
<reference evidence="2 3" key="1">
    <citation type="submission" date="2014-04" db="EMBL/GenBank/DDBJ databases">
        <authorList>
            <consortium name="DOE Joint Genome Institute"/>
            <person name="Kuo A."/>
            <person name="Kohler A."/>
            <person name="Costa M.D."/>
            <person name="Nagy L.G."/>
            <person name="Floudas D."/>
            <person name="Copeland A."/>
            <person name="Barry K.W."/>
            <person name="Cichocki N."/>
            <person name="Veneault-Fourrey C."/>
            <person name="LaButti K."/>
            <person name="Lindquist E.A."/>
            <person name="Lipzen A."/>
            <person name="Lundell T."/>
            <person name="Morin E."/>
            <person name="Murat C."/>
            <person name="Sun H."/>
            <person name="Tunlid A."/>
            <person name="Henrissat B."/>
            <person name="Grigoriev I.V."/>
            <person name="Hibbett D.S."/>
            <person name="Martin F."/>
            <person name="Nordberg H.P."/>
            <person name="Cantor M.N."/>
            <person name="Hua S.X."/>
        </authorList>
    </citation>
    <scope>NUCLEOTIDE SEQUENCE [LARGE SCALE GENOMIC DNA]</scope>
    <source>
        <strain evidence="2 3">Marx 270</strain>
    </source>
</reference>
<name>A0A0C3P3T9_PISTI</name>